<evidence type="ECO:0000259" key="4">
    <source>
        <dbReference type="Pfam" id="PF18564"/>
    </source>
</evidence>
<protein>
    <recommendedName>
        <fullName evidence="4">Glycoside hydrolase family 5 C-terminal domain-containing protein</fullName>
    </recommendedName>
</protein>
<dbReference type="InterPro" id="IPR052066">
    <property type="entry name" value="Glycosphingolipid_Hydrolases"/>
</dbReference>
<dbReference type="GO" id="GO:0016042">
    <property type="term" value="P:lipid catabolic process"/>
    <property type="evidence" value="ECO:0007669"/>
    <property type="project" value="UniProtKB-ARBA"/>
</dbReference>
<comment type="similarity">
    <text evidence="1">Belongs to the glycosyl hydrolase 5 (cellulase A) family.</text>
</comment>
<evidence type="ECO:0000256" key="1">
    <source>
        <dbReference type="ARBA" id="ARBA00005641"/>
    </source>
</evidence>
<name>A0A7S4D1G2_9EUGL</name>
<dbReference type="Gene3D" id="3.20.20.80">
    <property type="entry name" value="Glycosidases"/>
    <property type="match status" value="1"/>
</dbReference>
<dbReference type="GO" id="GO:1901136">
    <property type="term" value="P:carbohydrate derivative catabolic process"/>
    <property type="evidence" value="ECO:0007669"/>
    <property type="project" value="UniProtKB-ARBA"/>
</dbReference>
<dbReference type="EMBL" id="HBJA01068834">
    <property type="protein sequence ID" value="CAE0813040.1"/>
    <property type="molecule type" value="Transcribed_RNA"/>
</dbReference>
<dbReference type="AlphaFoldDB" id="A0A7S4D1G2"/>
<evidence type="ECO:0000313" key="5">
    <source>
        <dbReference type="EMBL" id="CAE0813040.1"/>
    </source>
</evidence>
<gene>
    <name evidence="5" type="ORF">EGYM00163_LOCUS24191</name>
</gene>
<dbReference type="Gene3D" id="2.60.40.1180">
    <property type="entry name" value="Golgi alpha-mannosidase II"/>
    <property type="match status" value="1"/>
</dbReference>
<sequence>MRHPELLVPCVADRRNLQPAYDRVAQELRKADPDHCLFFESITWDDVCVGFTDVPGGPAWRNKSVLSYHFYRPPQVSVELDFAVIMKGLDRLQCGGMLTEFDVGQKGDHSLVEDILKKADEELQSWIGWEYKPFRHPKTGFDRSLWDADGQLDRRMANTLSRSYAQVVAGTTTRMHYDTDTRAFTLQYTVNPRVSLNETVIYLDGPSDFVVRCDPSDAVSYRARGLFTVVVTHSRLPTGATITVTVTAKSQQL</sequence>
<dbReference type="Pfam" id="PF18564">
    <property type="entry name" value="Glyco_hydro_5_C"/>
    <property type="match status" value="1"/>
</dbReference>
<organism evidence="5">
    <name type="scientific">Eutreptiella gymnastica</name>
    <dbReference type="NCBI Taxonomy" id="73025"/>
    <lineage>
        <taxon>Eukaryota</taxon>
        <taxon>Discoba</taxon>
        <taxon>Euglenozoa</taxon>
        <taxon>Euglenida</taxon>
        <taxon>Spirocuta</taxon>
        <taxon>Euglenophyceae</taxon>
        <taxon>Eutreptiales</taxon>
        <taxon>Eutreptiaceae</taxon>
        <taxon>Eutreptiella</taxon>
    </lineage>
</organism>
<evidence type="ECO:0000256" key="3">
    <source>
        <dbReference type="ARBA" id="ARBA00023295"/>
    </source>
</evidence>
<dbReference type="InterPro" id="IPR013780">
    <property type="entry name" value="Glyco_hydro_b"/>
</dbReference>
<feature type="domain" description="Glycoside hydrolase family 5 C-terminal" evidence="4">
    <location>
        <begin position="162"/>
        <end position="246"/>
    </location>
</feature>
<proteinExistence type="inferred from homology"/>
<keyword evidence="2" id="KW-0378">Hydrolase</keyword>
<dbReference type="InterPro" id="IPR041036">
    <property type="entry name" value="GH5_C"/>
</dbReference>
<dbReference type="PANTHER" id="PTHR31308">
    <property type="match status" value="1"/>
</dbReference>
<dbReference type="SUPFAM" id="SSF51445">
    <property type="entry name" value="(Trans)glycosidases"/>
    <property type="match status" value="1"/>
</dbReference>
<dbReference type="InterPro" id="IPR017853">
    <property type="entry name" value="GH"/>
</dbReference>
<accession>A0A7S4D1G2</accession>
<keyword evidence="3" id="KW-0326">Glycosidase</keyword>
<dbReference type="GO" id="GO:0004553">
    <property type="term" value="F:hydrolase activity, hydrolyzing O-glycosyl compounds"/>
    <property type="evidence" value="ECO:0007669"/>
    <property type="project" value="UniProtKB-ARBA"/>
</dbReference>
<reference evidence="5" key="1">
    <citation type="submission" date="2021-01" db="EMBL/GenBank/DDBJ databases">
        <authorList>
            <person name="Corre E."/>
            <person name="Pelletier E."/>
            <person name="Niang G."/>
            <person name="Scheremetjew M."/>
            <person name="Finn R."/>
            <person name="Kale V."/>
            <person name="Holt S."/>
            <person name="Cochrane G."/>
            <person name="Meng A."/>
            <person name="Brown T."/>
            <person name="Cohen L."/>
        </authorList>
    </citation>
    <scope>NUCLEOTIDE SEQUENCE</scope>
    <source>
        <strain evidence="5">CCMP1594</strain>
    </source>
</reference>
<dbReference type="PANTHER" id="PTHR31308:SF3">
    <property type="entry name" value="ENDOGLYCOCERAMIDASE"/>
    <property type="match status" value="1"/>
</dbReference>
<evidence type="ECO:0000256" key="2">
    <source>
        <dbReference type="ARBA" id="ARBA00022801"/>
    </source>
</evidence>